<evidence type="ECO:0000256" key="3">
    <source>
        <dbReference type="ARBA" id="ARBA00022475"/>
    </source>
</evidence>
<feature type="transmembrane region" description="Helical" evidence="8">
    <location>
        <begin position="431"/>
        <end position="454"/>
    </location>
</feature>
<evidence type="ECO:0000256" key="7">
    <source>
        <dbReference type="SAM" id="MobiDB-lite"/>
    </source>
</evidence>
<dbReference type="Proteomes" id="UP000198507">
    <property type="component" value="Unassembled WGS sequence"/>
</dbReference>
<feature type="transmembrane region" description="Helical" evidence="8">
    <location>
        <begin position="339"/>
        <end position="362"/>
    </location>
</feature>
<organism evidence="9 10">
    <name type="scientific">Geodermatophilus poikilotrophus</name>
    <dbReference type="NCBI Taxonomy" id="1333667"/>
    <lineage>
        <taxon>Bacteria</taxon>
        <taxon>Bacillati</taxon>
        <taxon>Actinomycetota</taxon>
        <taxon>Actinomycetes</taxon>
        <taxon>Geodermatophilales</taxon>
        <taxon>Geodermatophilaceae</taxon>
        <taxon>Geodermatophilus</taxon>
    </lineage>
</organism>
<evidence type="ECO:0000256" key="4">
    <source>
        <dbReference type="ARBA" id="ARBA00022692"/>
    </source>
</evidence>
<keyword evidence="4 8" id="KW-0812">Transmembrane</keyword>
<feature type="region of interest" description="Disordered" evidence="7">
    <location>
        <begin position="1"/>
        <end position="22"/>
    </location>
</feature>
<dbReference type="Pfam" id="PF13440">
    <property type="entry name" value="Polysacc_synt_3"/>
    <property type="match status" value="1"/>
</dbReference>
<dbReference type="PANTHER" id="PTHR30250">
    <property type="entry name" value="PST FAMILY PREDICTED COLANIC ACID TRANSPORTER"/>
    <property type="match status" value="1"/>
</dbReference>
<dbReference type="EMBL" id="FOIE01000005">
    <property type="protein sequence ID" value="SET54818.1"/>
    <property type="molecule type" value="Genomic_DNA"/>
</dbReference>
<name>A0A1I0FBW3_9ACTN</name>
<dbReference type="GO" id="GO:0005886">
    <property type="term" value="C:plasma membrane"/>
    <property type="evidence" value="ECO:0007669"/>
    <property type="project" value="UniProtKB-SubCell"/>
</dbReference>
<feature type="transmembrane region" description="Helical" evidence="8">
    <location>
        <begin position="460"/>
        <end position="481"/>
    </location>
</feature>
<evidence type="ECO:0000256" key="1">
    <source>
        <dbReference type="ARBA" id="ARBA00004651"/>
    </source>
</evidence>
<evidence type="ECO:0000256" key="2">
    <source>
        <dbReference type="ARBA" id="ARBA00007430"/>
    </source>
</evidence>
<keyword evidence="10" id="KW-1185">Reference proteome</keyword>
<feature type="transmembrane region" description="Helical" evidence="8">
    <location>
        <begin position="107"/>
        <end position="128"/>
    </location>
</feature>
<comment type="subcellular location">
    <subcellularLocation>
        <location evidence="1">Cell membrane</location>
        <topology evidence="1">Multi-pass membrane protein</topology>
    </subcellularLocation>
</comment>
<keyword evidence="5 8" id="KW-1133">Transmembrane helix</keyword>
<sequence length="499" mass="52692">MTDPQGEGQLRAPATPEPARRGDRTAWHSFAWAGLSFGTTKLAVFVSTLVLARILVPEDFGVVAAAMTVVALFEIGLDLGVGSALIHDQEQGITNRVQTAFTLNLAVAALLTGVFVAVAPAVAAYFRIPEQVDVFRAIAFFLLIRGLGQVHDAVLRRDLDFRRRTRAEIARALTRFAVSVPLALLGHGVWALVWGLLAAEVAGTVVNWLLVRFRPRLTIDRTAVRTLLHFGLAVVGVQALSVVSSNADYLAVGRLLGPDDLGQYTIAYRLPELLIDNVYWIFSSIALPWYSRARTESADSFKDTMLRALTLLTLFGFPMGTALALVARDAVPAFFSEQWLPAVGPMVLLSLSAGIAAIGFASGDIFPALGRPGLLLRLDVVVATVEIAAYFLLARHGILVVAAVNLSVLAVYMLVRVFIANRLVGATLGESARAVLPAVSVSVGMAACGVPVLLLVEPGIASLAAVIGAGAVGALAGAALGGRAVIADLVRTVVAARAR</sequence>
<keyword evidence="3" id="KW-1003">Cell membrane</keyword>
<evidence type="ECO:0000313" key="9">
    <source>
        <dbReference type="EMBL" id="SET54818.1"/>
    </source>
</evidence>
<protein>
    <submittedName>
        <fullName evidence="9">Polysaccharide transporter, PST family</fullName>
    </submittedName>
</protein>
<dbReference type="RefSeq" id="WP_091445108.1">
    <property type="nucleotide sequence ID" value="NZ_FOIE01000005.1"/>
</dbReference>
<feature type="transmembrane region" description="Helical" evidence="8">
    <location>
        <begin position="62"/>
        <end position="86"/>
    </location>
</feature>
<evidence type="ECO:0000256" key="5">
    <source>
        <dbReference type="ARBA" id="ARBA00022989"/>
    </source>
</evidence>
<feature type="transmembrane region" description="Helical" evidence="8">
    <location>
        <begin position="191"/>
        <end position="211"/>
    </location>
</feature>
<evidence type="ECO:0000313" key="10">
    <source>
        <dbReference type="Proteomes" id="UP000198507"/>
    </source>
</evidence>
<evidence type="ECO:0000256" key="8">
    <source>
        <dbReference type="SAM" id="Phobius"/>
    </source>
</evidence>
<keyword evidence="6 8" id="KW-0472">Membrane</keyword>
<reference evidence="10" key="1">
    <citation type="submission" date="2016-10" db="EMBL/GenBank/DDBJ databases">
        <authorList>
            <person name="Varghese N."/>
            <person name="Submissions S."/>
        </authorList>
    </citation>
    <scope>NUCLEOTIDE SEQUENCE [LARGE SCALE GENOMIC DNA]</scope>
    <source>
        <strain evidence="10">DSM 44209</strain>
    </source>
</reference>
<proteinExistence type="inferred from homology"/>
<dbReference type="AlphaFoldDB" id="A0A1I0FBW3"/>
<feature type="transmembrane region" description="Helical" evidence="8">
    <location>
        <begin position="308"/>
        <end position="327"/>
    </location>
</feature>
<feature type="transmembrane region" description="Helical" evidence="8">
    <location>
        <begin position="374"/>
        <end position="392"/>
    </location>
</feature>
<feature type="transmembrane region" description="Helical" evidence="8">
    <location>
        <begin position="223"/>
        <end position="246"/>
    </location>
</feature>
<dbReference type="InterPro" id="IPR050833">
    <property type="entry name" value="Poly_Biosynth_Transport"/>
</dbReference>
<feature type="transmembrane region" description="Helical" evidence="8">
    <location>
        <begin position="30"/>
        <end position="56"/>
    </location>
</feature>
<dbReference type="PANTHER" id="PTHR30250:SF10">
    <property type="entry name" value="LIPOPOLYSACCHARIDE BIOSYNTHESIS PROTEIN WZXC"/>
    <property type="match status" value="1"/>
</dbReference>
<gene>
    <name evidence="9" type="ORF">SAMN04488546_2843</name>
</gene>
<comment type="similarity">
    <text evidence="2">Belongs to the polysaccharide synthase family.</text>
</comment>
<feature type="transmembrane region" description="Helical" evidence="8">
    <location>
        <begin position="266"/>
        <end position="287"/>
    </location>
</feature>
<feature type="transmembrane region" description="Helical" evidence="8">
    <location>
        <begin position="398"/>
        <end position="419"/>
    </location>
</feature>
<evidence type="ECO:0000256" key="6">
    <source>
        <dbReference type="ARBA" id="ARBA00023136"/>
    </source>
</evidence>
<dbReference type="OrthoDB" id="9770347at2"/>
<accession>A0A1I0FBW3</accession>